<evidence type="ECO:0000313" key="3">
    <source>
        <dbReference type="Proteomes" id="UP000324800"/>
    </source>
</evidence>
<evidence type="ECO:0000256" key="1">
    <source>
        <dbReference type="SAM" id="Coils"/>
    </source>
</evidence>
<keyword evidence="1" id="KW-0175">Coiled coil</keyword>
<dbReference type="EMBL" id="SNRW01014532">
    <property type="protein sequence ID" value="KAA6371376.1"/>
    <property type="molecule type" value="Genomic_DNA"/>
</dbReference>
<dbReference type="AlphaFoldDB" id="A0A5J4UL30"/>
<reference evidence="2 3" key="1">
    <citation type="submission" date="2019-03" db="EMBL/GenBank/DDBJ databases">
        <title>Single cell metagenomics reveals metabolic interactions within the superorganism composed of flagellate Streblomastix strix and complex community of Bacteroidetes bacteria on its surface.</title>
        <authorList>
            <person name="Treitli S.C."/>
            <person name="Kolisko M."/>
            <person name="Husnik F."/>
            <person name="Keeling P."/>
            <person name="Hampl V."/>
        </authorList>
    </citation>
    <scope>NUCLEOTIDE SEQUENCE [LARGE SCALE GENOMIC DNA]</scope>
    <source>
        <strain evidence="2">ST1C</strain>
    </source>
</reference>
<dbReference type="Proteomes" id="UP000324800">
    <property type="component" value="Unassembled WGS sequence"/>
</dbReference>
<accession>A0A5J4UL30</accession>
<name>A0A5J4UL30_9EUKA</name>
<proteinExistence type="predicted"/>
<comment type="caution">
    <text evidence="2">The sequence shown here is derived from an EMBL/GenBank/DDBJ whole genome shotgun (WGS) entry which is preliminary data.</text>
</comment>
<organism evidence="2 3">
    <name type="scientific">Streblomastix strix</name>
    <dbReference type="NCBI Taxonomy" id="222440"/>
    <lineage>
        <taxon>Eukaryota</taxon>
        <taxon>Metamonada</taxon>
        <taxon>Preaxostyla</taxon>
        <taxon>Oxymonadida</taxon>
        <taxon>Streblomastigidae</taxon>
        <taxon>Streblomastix</taxon>
    </lineage>
</organism>
<protein>
    <submittedName>
        <fullName evidence="2">Uncharacterized protein</fullName>
    </submittedName>
</protein>
<gene>
    <name evidence="2" type="ORF">EZS28_033097</name>
</gene>
<evidence type="ECO:0000313" key="2">
    <source>
        <dbReference type="EMBL" id="KAA6371376.1"/>
    </source>
</evidence>
<sequence>MIIAEGGMKTIAGYFKDLAEGKGIDSYTIQFACLFKALPLPIEIRKQVIDELKRDYDFAEDENKHINSNELALLAESPGIHYFLLLFI</sequence>
<feature type="coiled-coil region" evidence="1">
    <location>
        <begin position="42"/>
        <end position="69"/>
    </location>
</feature>